<dbReference type="RefSeq" id="XP_009174517.1">
    <property type="nucleotide sequence ID" value="XM_009176253.1"/>
</dbReference>
<accession>A0A074Z3W4</accession>
<keyword evidence="2" id="KW-1185">Reference proteome</keyword>
<dbReference type="AlphaFoldDB" id="A0A074Z3W4"/>
<dbReference type="EMBL" id="KL596944">
    <property type="protein sequence ID" value="KER21733.1"/>
    <property type="molecule type" value="Genomic_DNA"/>
</dbReference>
<name>A0A074Z3W4_OPIVI</name>
<protein>
    <submittedName>
        <fullName evidence="1">Uncharacterized protein</fullName>
    </submittedName>
</protein>
<dbReference type="Proteomes" id="UP000054324">
    <property type="component" value="Unassembled WGS sequence"/>
</dbReference>
<sequence>MLPFMKDYELVQTKELSNRGHPASFIDLNAMCWERIRSPTTPENRITPVYYQSGPDSVVSCSSKLRVVLNSEACNRRVLDQIEPKIKLCCTRIVQQLQGTNGEEAKCTALGSIFANSREKTIIERLTADRATHIHKHEVGINRKSNSALSQSGTNSVSAAFFWSSRRVDRSLNQRGSRARIPYSKRKGWSMKSNAVLLI</sequence>
<proteinExistence type="predicted"/>
<dbReference type="GeneID" id="20324179"/>
<dbReference type="KEGG" id="ovi:T265_10011"/>
<dbReference type="CTD" id="20324179"/>
<evidence type="ECO:0000313" key="2">
    <source>
        <dbReference type="Proteomes" id="UP000054324"/>
    </source>
</evidence>
<reference evidence="1 2" key="1">
    <citation type="submission" date="2013-11" db="EMBL/GenBank/DDBJ databases">
        <title>Opisthorchis viverrini - life in the bile duct.</title>
        <authorList>
            <person name="Young N.D."/>
            <person name="Nagarajan N."/>
            <person name="Lin S.J."/>
            <person name="Korhonen P.K."/>
            <person name="Jex A.R."/>
            <person name="Hall R.S."/>
            <person name="Safavi-Hemami H."/>
            <person name="Kaewkong W."/>
            <person name="Bertrand D."/>
            <person name="Gao S."/>
            <person name="Seet Q."/>
            <person name="Wongkham S."/>
            <person name="Teh B.T."/>
            <person name="Wongkham C."/>
            <person name="Intapan P.M."/>
            <person name="Maleewong W."/>
            <person name="Yang X."/>
            <person name="Hu M."/>
            <person name="Wang Z."/>
            <person name="Hofmann A."/>
            <person name="Sternberg P.W."/>
            <person name="Tan P."/>
            <person name="Wang J."/>
            <person name="Gasser R.B."/>
        </authorList>
    </citation>
    <scope>NUCLEOTIDE SEQUENCE [LARGE SCALE GENOMIC DNA]</scope>
</reference>
<gene>
    <name evidence="1" type="ORF">T265_10011</name>
</gene>
<organism evidence="1 2">
    <name type="scientific">Opisthorchis viverrini</name>
    <name type="common">Southeast Asian liver fluke</name>
    <dbReference type="NCBI Taxonomy" id="6198"/>
    <lineage>
        <taxon>Eukaryota</taxon>
        <taxon>Metazoa</taxon>
        <taxon>Spiralia</taxon>
        <taxon>Lophotrochozoa</taxon>
        <taxon>Platyhelminthes</taxon>
        <taxon>Trematoda</taxon>
        <taxon>Digenea</taxon>
        <taxon>Opisthorchiida</taxon>
        <taxon>Opisthorchiata</taxon>
        <taxon>Opisthorchiidae</taxon>
        <taxon>Opisthorchis</taxon>
    </lineage>
</organism>
<evidence type="ECO:0000313" key="1">
    <source>
        <dbReference type="EMBL" id="KER21733.1"/>
    </source>
</evidence>